<dbReference type="InterPro" id="IPR043128">
    <property type="entry name" value="Rev_trsase/Diguanyl_cyclase"/>
</dbReference>
<accession>A0ABS2ZFX1</accession>
<evidence type="ECO:0000313" key="2">
    <source>
        <dbReference type="Proteomes" id="UP001319060"/>
    </source>
</evidence>
<dbReference type="RefSeq" id="WP_188400863.1">
    <property type="nucleotide sequence ID" value="NZ_BMCE01000001.1"/>
</dbReference>
<organism evidence="1 2">
    <name type="scientific">Fictibacillus barbaricus</name>
    <dbReference type="NCBI Taxonomy" id="182136"/>
    <lineage>
        <taxon>Bacteria</taxon>
        <taxon>Bacillati</taxon>
        <taxon>Bacillota</taxon>
        <taxon>Bacilli</taxon>
        <taxon>Bacillales</taxon>
        <taxon>Fictibacillaceae</taxon>
        <taxon>Fictibacillus</taxon>
    </lineage>
</organism>
<dbReference type="Gene3D" id="3.30.70.270">
    <property type="match status" value="1"/>
</dbReference>
<dbReference type="EMBL" id="JAFHKS010000044">
    <property type="protein sequence ID" value="MBN3546552.1"/>
    <property type="molecule type" value="Genomic_DNA"/>
</dbReference>
<name>A0ABS2ZFX1_9BACL</name>
<protein>
    <recommendedName>
        <fullName evidence="3">Transcriptional regulator</fullName>
    </recommendedName>
</protein>
<reference evidence="1 2" key="1">
    <citation type="submission" date="2021-01" db="EMBL/GenBank/DDBJ databases">
        <title>Genome Sequencing of Type Strains.</title>
        <authorList>
            <person name="Lemaire J.F."/>
            <person name="Inderbitzin P."/>
            <person name="Collins S.B."/>
            <person name="Wespe N."/>
            <person name="Knight-Connoni V."/>
        </authorList>
    </citation>
    <scope>NUCLEOTIDE SEQUENCE [LARGE SCALE GENOMIC DNA]</scope>
    <source>
        <strain evidence="1 2">DSM 14730</strain>
    </source>
</reference>
<comment type="caution">
    <text evidence="1">The sequence shown here is derived from an EMBL/GenBank/DDBJ whole genome shotgun (WGS) entry which is preliminary data.</text>
</comment>
<gene>
    <name evidence="1" type="ORF">JYA64_14685</name>
</gene>
<dbReference type="Proteomes" id="UP001319060">
    <property type="component" value="Unassembled WGS sequence"/>
</dbReference>
<evidence type="ECO:0008006" key="3">
    <source>
        <dbReference type="Google" id="ProtNLM"/>
    </source>
</evidence>
<proteinExistence type="predicted"/>
<keyword evidence="2" id="KW-1185">Reference proteome</keyword>
<sequence length="441" mass="51153">MRIRLGVVGPSDSIELVKNAAKEFSKIEMIPFAYKKVEETSEIIIKNKPYVDQWFFSGQAPYHYALSNRLIRKEEGSYVPLNGNSLYKTLLEAQLKEQKIFKRISLDTILEKEVRTIQDSIQPIKVSTFPYSGYMPADEIIQFHMDLYKRKEIDIAVTCLQAVFVRLKELGIPCYRVTPDVPSIQLMLQFLKERGASYWYKKAQTAILGIEVLHPSSLSEEHFFSYKMKHRELELKRLLLDYAELIRGSFVQIGDGHYYIYTTRGEMELHLEDDSLLRLMEEAKVHSKLEVRIGLGYGLTAHEAEQNVRLAFQYARKKHKPVIILINEDKQVIERFKSVEAISYSGRVWGEEWESRLKDANISPAIASKIQSLALHYKKTHITSQELSGWLKGTERNARRILTEMEKLKLVKVSGEEQSGQRGRPKKIYEIILNNQQTLHP</sequence>
<evidence type="ECO:0000313" key="1">
    <source>
        <dbReference type="EMBL" id="MBN3546552.1"/>
    </source>
</evidence>